<dbReference type="InterPro" id="IPR017932">
    <property type="entry name" value="GATase_2_dom"/>
</dbReference>
<dbReference type="PROSITE" id="PS51278">
    <property type="entry name" value="GATASE_TYPE_2"/>
    <property type="match status" value="1"/>
</dbReference>
<dbReference type="RefSeq" id="XP_019023068.1">
    <property type="nucleotide sequence ID" value="XM_019171943.1"/>
</dbReference>
<dbReference type="GO" id="GO:0008242">
    <property type="term" value="F:omega peptidase activity"/>
    <property type="evidence" value="ECO:0007669"/>
    <property type="project" value="TreeGrafter"/>
</dbReference>
<evidence type="ECO:0000313" key="5">
    <source>
        <dbReference type="Proteomes" id="UP000033140"/>
    </source>
</evidence>
<dbReference type="GO" id="GO:0005737">
    <property type="term" value="C:cytoplasm"/>
    <property type="evidence" value="ECO:0007669"/>
    <property type="project" value="TreeGrafter"/>
</dbReference>
<dbReference type="InterPro" id="IPR026869">
    <property type="entry name" value="EgtC-like"/>
</dbReference>
<organism evidence="4 5">
    <name type="scientific">Saitoella complicata (strain BCRC 22490 / CBS 7301 / JCM 7358 / NBRC 10748 / NRRL Y-17804)</name>
    <dbReference type="NCBI Taxonomy" id="698492"/>
    <lineage>
        <taxon>Eukaryota</taxon>
        <taxon>Fungi</taxon>
        <taxon>Dikarya</taxon>
        <taxon>Ascomycota</taxon>
        <taxon>Taphrinomycotina</taxon>
        <taxon>Taphrinomycotina incertae sedis</taxon>
        <taxon>Saitoella</taxon>
    </lineage>
</organism>
<reference evidence="4 5" key="1">
    <citation type="journal article" date="2011" name="J. Gen. Appl. Microbiol.">
        <title>Draft genome sequencing of the enigmatic yeast Saitoella complicata.</title>
        <authorList>
            <person name="Nishida H."/>
            <person name="Hamamoto M."/>
            <person name="Sugiyama J."/>
        </authorList>
    </citation>
    <scope>NUCLEOTIDE SEQUENCE [LARGE SCALE GENOMIC DNA]</scope>
    <source>
        <strain evidence="4 5">NRRL Y-17804</strain>
    </source>
</reference>
<sequence length="360" mass="40066">MCRWFAYVGDESTLLEDVLINPSHSIVRQIDSHFFPQFHKTYAPHVQNNSSTSDVHVQSDTMDQILQASDAPGQANLFTNVDGFGVAYYTSTQSQFNSGGKSDSARPCTYKNTRPALNDLNFRSLCAHTQTQALFAHIRAAPGLTPVVETNNHPFVFGRYAFMHNGCVASFEGIRVKLLQKLSEKARRNVLGTTDSEHAAALFFTLLGDDWECRQPLEKLRDTMRETVKTLLEMIKEVPEETGAMGAHSSLNFAVTDGIQLLALRFSSSPEQEPPSLYYSTKAGITLNRKYPDHPDGKEAAKAHKQRGLGGNKMPGEHGKHVIVASEPSTYKGEEWELVPRDNIVLVDDKREVKLEPMGL</sequence>
<dbReference type="CDD" id="cd01908">
    <property type="entry name" value="YafJ"/>
    <property type="match status" value="1"/>
</dbReference>
<dbReference type="PANTHER" id="PTHR43187">
    <property type="entry name" value="GLUTAMINE AMIDOTRANSFERASE DUG3-RELATED"/>
    <property type="match status" value="1"/>
</dbReference>
<dbReference type="Proteomes" id="UP000033140">
    <property type="component" value="Unassembled WGS sequence"/>
</dbReference>
<comment type="caution">
    <text evidence="4">The sequence shown here is derived from an EMBL/GenBank/DDBJ whole genome shotgun (WGS) entry which is preliminary data.</text>
</comment>
<protein>
    <recommendedName>
        <fullName evidence="3">Glutamine amidotransferase type-2 domain-containing protein</fullName>
    </recommendedName>
</protein>
<reference evidence="4 5" key="3">
    <citation type="journal article" date="2015" name="Genome Announc.">
        <title>Draft Genome Sequence of the Archiascomycetous Yeast Saitoella complicata.</title>
        <authorList>
            <person name="Yamauchi K."/>
            <person name="Kondo S."/>
            <person name="Hamamoto M."/>
            <person name="Takahashi Y."/>
            <person name="Ogura Y."/>
            <person name="Hayashi T."/>
            <person name="Nishida H."/>
        </authorList>
    </citation>
    <scope>NUCLEOTIDE SEQUENCE [LARGE SCALE GENOMIC DNA]</scope>
    <source>
        <strain evidence="4 5">NRRL Y-17804</strain>
    </source>
</reference>
<evidence type="ECO:0000256" key="2">
    <source>
        <dbReference type="SAM" id="MobiDB-lite"/>
    </source>
</evidence>
<feature type="domain" description="Glutamine amidotransferase type-2" evidence="3">
    <location>
        <begin position="2"/>
        <end position="360"/>
    </location>
</feature>
<gene>
    <name evidence="4" type="ORF">G7K_2822-t1</name>
</gene>
<dbReference type="AlphaFoldDB" id="A0A0E9NFK9"/>
<feature type="region of interest" description="Disordered" evidence="2">
    <location>
        <begin position="291"/>
        <end position="319"/>
    </location>
</feature>
<keyword evidence="1" id="KW-0315">Glutamine amidotransferase</keyword>
<reference evidence="4 5" key="2">
    <citation type="journal article" date="2014" name="J. Gen. Appl. Microbiol.">
        <title>The early diverging ascomycetous budding yeast Saitoella complicata has three histone deacetylases belonging to the Clr6, Hos2, and Rpd3 lineages.</title>
        <authorList>
            <person name="Nishida H."/>
            <person name="Matsumoto T."/>
            <person name="Kondo S."/>
            <person name="Hamamoto M."/>
            <person name="Yoshikawa H."/>
        </authorList>
    </citation>
    <scope>NUCLEOTIDE SEQUENCE [LARGE SCALE GENOMIC DNA]</scope>
    <source>
        <strain evidence="4 5">NRRL Y-17804</strain>
    </source>
</reference>
<dbReference type="InterPro" id="IPR029055">
    <property type="entry name" value="Ntn_hydrolases_N"/>
</dbReference>
<evidence type="ECO:0000313" key="4">
    <source>
        <dbReference type="EMBL" id="GAO48652.1"/>
    </source>
</evidence>
<dbReference type="PANTHER" id="PTHR43187:SF1">
    <property type="entry name" value="GLUTAMINE AMIDOTRANSFERASE DUG3-RELATED"/>
    <property type="match status" value="1"/>
</dbReference>
<dbReference type="Gene3D" id="3.60.20.10">
    <property type="entry name" value="Glutamine Phosphoribosylpyrophosphate, subunit 1, domain 1"/>
    <property type="match status" value="1"/>
</dbReference>
<evidence type="ECO:0000256" key="1">
    <source>
        <dbReference type="ARBA" id="ARBA00022962"/>
    </source>
</evidence>
<feature type="compositionally biased region" description="Basic and acidic residues" evidence="2">
    <location>
        <begin position="291"/>
        <end position="302"/>
    </location>
</feature>
<accession>A0A0E9NFK9</accession>
<keyword evidence="5" id="KW-1185">Reference proteome</keyword>
<dbReference type="OMA" id="CSEHYLP"/>
<dbReference type="EMBL" id="BACD03000016">
    <property type="protein sequence ID" value="GAO48652.1"/>
    <property type="molecule type" value="Genomic_DNA"/>
</dbReference>
<dbReference type="SUPFAM" id="SSF56235">
    <property type="entry name" value="N-terminal nucleophile aminohydrolases (Ntn hydrolases)"/>
    <property type="match status" value="1"/>
</dbReference>
<dbReference type="InterPro" id="IPR052373">
    <property type="entry name" value="Gamma-glu_amide_hydrolase"/>
</dbReference>
<dbReference type="GO" id="GO:0006751">
    <property type="term" value="P:glutathione catabolic process"/>
    <property type="evidence" value="ECO:0007669"/>
    <property type="project" value="TreeGrafter"/>
</dbReference>
<proteinExistence type="predicted"/>
<name>A0A0E9NFK9_SAICN</name>
<dbReference type="OrthoDB" id="444432at2759"/>
<dbReference type="STRING" id="698492.A0A0E9NFK9"/>
<dbReference type="GO" id="GO:0061672">
    <property type="term" value="C:glutathione hydrolase complex"/>
    <property type="evidence" value="ECO:0007669"/>
    <property type="project" value="TreeGrafter"/>
</dbReference>
<dbReference type="Pfam" id="PF13230">
    <property type="entry name" value="GATase_4"/>
    <property type="match status" value="1"/>
</dbReference>
<evidence type="ECO:0000259" key="3">
    <source>
        <dbReference type="PROSITE" id="PS51278"/>
    </source>
</evidence>